<evidence type="ECO:0000313" key="8">
    <source>
        <dbReference type="Proteomes" id="UP000280434"/>
    </source>
</evidence>
<dbReference type="PRINTS" id="PR01002">
    <property type="entry name" value="FLGFLGJ"/>
</dbReference>
<feature type="region of interest" description="Disordered" evidence="5">
    <location>
        <begin position="359"/>
        <end position="464"/>
    </location>
</feature>
<organism evidence="7 8">
    <name type="scientific">Trinickia fusca</name>
    <dbReference type="NCBI Taxonomy" id="2419777"/>
    <lineage>
        <taxon>Bacteria</taxon>
        <taxon>Pseudomonadati</taxon>
        <taxon>Pseudomonadota</taxon>
        <taxon>Betaproteobacteria</taxon>
        <taxon>Burkholderiales</taxon>
        <taxon>Burkholderiaceae</taxon>
        <taxon>Trinickia</taxon>
    </lineage>
</organism>
<dbReference type="Pfam" id="PF01832">
    <property type="entry name" value="Glucosaminidase"/>
    <property type="match status" value="1"/>
</dbReference>
<dbReference type="SUPFAM" id="SSF54106">
    <property type="entry name" value="LysM domain"/>
    <property type="match status" value="1"/>
</dbReference>
<evidence type="ECO:0000313" key="7">
    <source>
        <dbReference type="EMBL" id="RKP45226.1"/>
    </source>
</evidence>
<accession>A0A494X9W4</accession>
<dbReference type="OrthoDB" id="8776734at2"/>
<dbReference type="PANTHER" id="PTHR33308">
    <property type="entry name" value="PEPTIDOGLYCAN HYDROLASE FLGJ"/>
    <property type="match status" value="1"/>
</dbReference>
<evidence type="ECO:0000256" key="3">
    <source>
        <dbReference type="ARBA" id="ARBA00022801"/>
    </source>
</evidence>
<evidence type="ECO:0000256" key="1">
    <source>
        <dbReference type="ARBA" id="ARBA00022529"/>
    </source>
</evidence>
<gene>
    <name evidence="7" type="ORF">D7S89_20575</name>
</gene>
<comment type="caution">
    <text evidence="7">The sequence shown here is derived from an EMBL/GenBank/DDBJ whole genome shotgun (WGS) entry which is preliminary data.</text>
</comment>
<feature type="compositionally biased region" description="Polar residues" evidence="5">
    <location>
        <begin position="308"/>
        <end position="320"/>
    </location>
</feature>
<reference evidence="7 8" key="1">
    <citation type="submission" date="2018-10" db="EMBL/GenBank/DDBJ databases">
        <title>Paraburkholderia sp. 7MK8-2, isolated from soil.</title>
        <authorList>
            <person name="Gao Z.-H."/>
            <person name="Qiu L.-H."/>
        </authorList>
    </citation>
    <scope>NUCLEOTIDE SEQUENCE [LARGE SCALE GENOMIC DNA]</scope>
    <source>
        <strain evidence="7 8">7MK8-2</strain>
    </source>
</reference>
<keyword evidence="3" id="KW-0378">Hydrolase</keyword>
<dbReference type="GO" id="GO:0071973">
    <property type="term" value="P:bacterial-type flagellum-dependent cell motility"/>
    <property type="evidence" value="ECO:0007669"/>
    <property type="project" value="TreeGrafter"/>
</dbReference>
<feature type="region of interest" description="Disordered" evidence="5">
    <location>
        <begin position="263"/>
        <end position="320"/>
    </location>
</feature>
<dbReference type="SMART" id="SM00047">
    <property type="entry name" value="LYZ2"/>
    <property type="match status" value="1"/>
</dbReference>
<sequence>MAYTYEDKLQFIQNLYCAARQVSDETGCSWQLILAQAALETGWGEKTLHGTNNIFNIKADKSWKGESKVFHVQEEKADGSMVWVDDPFRVYPSILESLRDRQKFLAENPRYRENGLFDPGTKGNLLKEATALRRAHYATKDDYPQKLQGMFECKSMQKAIARAQKEGCKGCLPTLNIYVLDGARVKLEGAKVKASQNGKTLELVADKDGHVQIQAALSNGKVTIEVWSEHDKTWVPAEQDSKPSTPPTALTFIAPTFAVQTSTDHHEPVAAAKGASVPAAASSTPAAPAGAASGAGAGGGKASAGASHTQTAHHPGTTTYKVKKGDSLIKIAKAHSTSYLTIARLNGISSPYYLHPGQELKMPKPAHHDATPAAHAGNAQQHAAQSSPAVASQPVVPPSASQSQAASQPQAASQSEGAAQSATPPASSPMSQTTPQAASHASAASSASSGQSASGSQAAAGPTILVPDNTVHAVRYRSEADHPQTDVISARRAPWMAVAEQEFHAHVRRSHKGEEQNKNIKEYFSATSLHVNSDQLAYCAAFVNWCLARSGYKGNNSAGAATLAHWGRATRDNKPAYGAVAIVRIPPQGVYHVTFIRGKVARSRHALNLGTLGGNQGHDHVVSHSSVPASWVTHYRFPEEYTESDEDYDLAFVDVDGATMTAASTR</sequence>
<name>A0A494X9W4_9BURK</name>
<evidence type="ECO:0000256" key="4">
    <source>
        <dbReference type="ARBA" id="ARBA00032108"/>
    </source>
</evidence>
<dbReference type="Gene3D" id="1.10.530.10">
    <property type="match status" value="1"/>
</dbReference>
<keyword evidence="8" id="KW-1185">Reference proteome</keyword>
<dbReference type="Gene3D" id="3.10.350.10">
    <property type="entry name" value="LysM domain"/>
    <property type="match status" value="1"/>
</dbReference>
<dbReference type="GO" id="GO:0042742">
    <property type="term" value="P:defense response to bacterium"/>
    <property type="evidence" value="ECO:0007669"/>
    <property type="project" value="UniProtKB-KW"/>
</dbReference>
<dbReference type="GO" id="GO:0004040">
    <property type="term" value="F:amidase activity"/>
    <property type="evidence" value="ECO:0007669"/>
    <property type="project" value="InterPro"/>
</dbReference>
<dbReference type="CDD" id="cd00118">
    <property type="entry name" value="LysM"/>
    <property type="match status" value="1"/>
</dbReference>
<dbReference type="PROSITE" id="PS51782">
    <property type="entry name" value="LYSM"/>
    <property type="match status" value="1"/>
</dbReference>
<dbReference type="AlphaFoldDB" id="A0A494X9W4"/>
<dbReference type="Proteomes" id="UP000280434">
    <property type="component" value="Unassembled WGS sequence"/>
</dbReference>
<dbReference type="InterPro" id="IPR002901">
    <property type="entry name" value="MGlyc_endo_b_GlcNAc-like_dom"/>
</dbReference>
<feature type="compositionally biased region" description="Low complexity" evidence="5">
    <location>
        <begin position="269"/>
        <end position="292"/>
    </location>
</feature>
<dbReference type="Gene3D" id="2.10.70.40">
    <property type="entry name" value="peptidoglycan hydrolase"/>
    <property type="match status" value="1"/>
</dbReference>
<evidence type="ECO:0000256" key="5">
    <source>
        <dbReference type="SAM" id="MobiDB-lite"/>
    </source>
</evidence>
<dbReference type="Pfam" id="PF01476">
    <property type="entry name" value="LysM"/>
    <property type="match status" value="1"/>
</dbReference>
<evidence type="ECO:0000259" key="6">
    <source>
        <dbReference type="PROSITE" id="PS51782"/>
    </source>
</evidence>
<dbReference type="InterPro" id="IPR036779">
    <property type="entry name" value="LysM_dom_sf"/>
</dbReference>
<dbReference type="SMART" id="SM00257">
    <property type="entry name" value="LysM"/>
    <property type="match status" value="1"/>
</dbReference>
<dbReference type="InterPro" id="IPR051056">
    <property type="entry name" value="Glycosyl_Hydrolase_73"/>
</dbReference>
<proteinExistence type="predicted"/>
<dbReference type="InterPro" id="IPR018392">
    <property type="entry name" value="LysM"/>
</dbReference>
<keyword evidence="2" id="KW-0081">Bacteriolytic enzyme</keyword>
<dbReference type="GO" id="GO:0031640">
    <property type="term" value="P:killing of cells of another organism"/>
    <property type="evidence" value="ECO:0007669"/>
    <property type="project" value="UniProtKB-KW"/>
</dbReference>
<dbReference type="PANTHER" id="PTHR33308:SF9">
    <property type="entry name" value="PEPTIDOGLYCAN HYDROLASE FLGJ"/>
    <property type="match status" value="1"/>
</dbReference>
<protein>
    <recommendedName>
        <fullName evidence="4">Peptidoglycan hydrolase</fullName>
    </recommendedName>
</protein>
<feature type="compositionally biased region" description="Gly residues" evidence="5">
    <location>
        <begin position="293"/>
        <end position="302"/>
    </location>
</feature>
<keyword evidence="1" id="KW-0929">Antimicrobial</keyword>
<feature type="compositionally biased region" description="Low complexity" evidence="5">
    <location>
        <begin position="371"/>
        <end position="461"/>
    </location>
</feature>
<feature type="domain" description="LysM" evidence="6">
    <location>
        <begin position="318"/>
        <end position="362"/>
    </location>
</feature>
<evidence type="ECO:0000256" key="2">
    <source>
        <dbReference type="ARBA" id="ARBA00022638"/>
    </source>
</evidence>
<dbReference type="RefSeq" id="WP_121280576.1">
    <property type="nucleotide sequence ID" value="NZ_RBZV01000010.1"/>
</dbReference>
<dbReference type="EMBL" id="RBZV01000010">
    <property type="protein sequence ID" value="RKP45226.1"/>
    <property type="molecule type" value="Genomic_DNA"/>
</dbReference>